<gene>
    <name evidence="1" type="ORF">FWILDA_LOCUS20043</name>
</gene>
<dbReference type="Proteomes" id="UP001153678">
    <property type="component" value="Unassembled WGS sequence"/>
</dbReference>
<proteinExistence type="predicted"/>
<organism evidence="1 2">
    <name type="scientific">Funneliformis geosporum</name>
    <dbReference type="NCBI Taxonomy" id="1117311"/>
    <lineage>
        <taxon>Eukaryota</taxon>
        <taxon>Fungi</taxon>
        <taxon>Fungi incertae sedis</taxon>
        <taxon>Mucoromycota</taxon>
        <taxon>Glomeromycotina</taxon>
        <taxon>Glomeromycetes</taxon>
        <taxon>Glomerales</taxon>
        <taxon>Glomeraceae</taxon>
        <taxon>Funneliformis</taxon>
    </lineage>
</organism>
<keyword evidence="2" id="KW-1185">Reference proteome</keyword>
<feature type="non-terminal residue" evidence="1">
    <location>
        <position position="1"/>
    </location>
</feature>
<evidence type="ECO:0000313" key="2">
    <source>
        <dbReference type="Proteomes" id="UP001153678"/>
    </source>
</evidence>
<name>A0A9W4X1C5_9GLOM</name>
<feature type="non-terminal residue" evidence="1">
    <location>
        <position position="103"/>
    </location>
</feature>
<dbReference type="OrthoDB" id="2444892at2759"/>
<protein>
    <submittedName>
        <fullName evidence="1">12143_t:CDS:1</fullName>
    </submittedName>
</protein>
<dbReference type="EMBL" id="CAMKVN010027426">
    <property type="protein sequence ID" value="CAI2201391.1"/>
    <property type="molecule type" value="Genomic_DNA"/>
</dbReference>
<comment type="caution">
    <text evidence="1">The sequence shown here is derived from an EMBL/GenBank/DDBJ whole genome shotgun (WGS) entry which is preliminary data.</text>
</comment>
<evidence type="ECO:0000313" key="1">
    <source>
        <dbReference type="EMBL" id="CAI2201391.1"/>
    </source>
</evidence>
<dbReference type="AlphaFoldDB" id="A0A9W4X1C5"/>
<reference evidence="1" key="1">
    <citation type="submission" date="2022-08" db="EMBL/GenBank/DDBJ databases">
        <authorList>
            <person name="Kallberg Y."/>
            <person name="Tangrot J."/>
            <person name="Rosling A."/>
        </authorList>
    </citation>
    <scope>NUCLEOTIDE SEQUENCE</scope>
    <source>
        <strain evidence="1">Wild A</strain>
    </source>
</reference>
<sequence length="103" mass="12249">KMQEYKPKKALSTEVMRILKTFNVTSLEDLGKALDNVKIDYNNLDRDIIYLCHLFEKFFLLFQDKSTINLDNRDLPEGWYNSHIVVPIFDDCLESMDECILRR</sequence>
<accession>A0A9W4X1C5</accession>